<feature type="region of interest" description="Disordered" evidence="1">
    <location>
        <begin position="243"/>
        <end position="273"/>
    </location>
</feature>
<dbReference type="AlphaFoldDB" id="A0A3B3BNA6"/>
<dbReference type="PANTHER" id="PTHR21838:SF2">
    <property type="entry name" value="COILED-COIL DOMAIN-CONTAINING PROTEIN 137"/>
    <property type="match status" value="1"/>
</dbReference>
<proteinExistence type="predicted"/>
<dbReference type="CTD" id="339230"/>
<feature type="compositionally biased region" description="Basic and acidic residues" evidence="1">
    <location>
        <begin position="27"/>
        <end position="59"/>
    </location>
</feature>
<dbReference type="OMA" id="HHGVRDP"/>
<feature type="region of interest" description="Disordered" evidence="1">
    <location>
        <begin position="114"/>
        <end position="169"/>
    </location>
</feature>
<dbReference type="InterPro" id="IPR026680">
    <property type="entry name" value="CCDC137"/>
</dbReference>
<evidence type="ECO:0000313" key="3">
    <source>
        <dbReference type="Proteomes" id="UP000261560"/>
    </source>
</evidence>
<dbReference type="Ensembl" id="ENSOMET00000004938.1">
    <property type="protein sequence ID" value="ENSOMEP00000006950.1"/>
    <property type="gene ID" value="ENSOMEG00000008023.1"/>
</dbReference>
<feature type="region of interest" description="Disordered" evidence="1">
    <location>
        <begin position="1"/>
        <end position="90"/>
    </location>
</feature>
<dbReference type="PaxDb" id="30732-ENSOMEP00000006950"/>
<dbReference type="GO" id="GO:0005634">
    <property type="term" value="C:nucleus"/>
    <property type="evidence" value="ECO:0007669"/>
    <property type="project" value="TreeGrafter"/>
</dbReference>
<dbReference type="OrthoDB" id="5876637at2759"/>
<dbReference type="STRING" id="30732.ENSOMEP00000006950"/>
<reference evidence="2" key="2">
    <citation type="submission" date="2025-09" db="UniProtKB">
        <authorList>
            <consortium name="Ensembl"/>
        </authorList>
    </citation>
    <scope>IDENTIFICATION</scope>
</reference>
<name>A0A3B3BNA6_ORYME</name>
<keyword evidence="3" id="KW-1185">Reference proteome</keyword>
<feature type="compositionally biased region" description="Basic and acidic residues" evidence="1">
    <location>
        <begin position="156"/>
        <end position="169"/>
    </location>
</feature>
<sequence length="273" mass="31624">MGKNKKHKIQKSEEEKGGKNVSKTKPKRDDKSKKPGEEDHLKHIPFRLREIMKSKERMKAGKLKKLKKATASNGEPRKFQDGDIPVPHFKRRKLESEKAYIGRMENETKHVLFLTKNQVDRRPELDIDQQEKPADSGKSDKKKEYAKMRRNKLQQKKVEKQQTKEEKEMFVENVPFGEVAIAPPTLNIKPRKAQNKSQGKKELLLNSLLGQTVASTAKPSMARQRLMEEERLRAVEAYRQLKKQKQQQLEARAGRVGKPVSWSDMPDRQQAAL</sequence>
<dbReference type="Proteomes" id="UP000261560">
    <property type="component" value="Unplaced"/>
</dbReference>
<protein>
    <submittedName>
        <fullName evidence="2">Coiled-coil domain containing 137</fullName>
    </submittedName>
</protein>
<organism evidence="2 3">
    <name type="scientific">Oryzias melastigma</name>
    <name type="common">Marine medaka</name>
    <dbReference type="NCBI Taxonomy" id="30732"/>
    <lineage>
        <taxon>Eukaryota</taxon>
        <taxon>Metazoa</taxon>
        <taxon>Chordata</taxon>
        <taxon>Craniata</taxon>
        <taxon>Vertebrata</taxon>
        <taxon>Euteleostomi</taxon>
        <taxon>Actinopterygii</taxon>
        <taxon>Neopterygii</taxon>
        <taxon>Teleostei</taxon>
        <taxon>Neoteleostei</taxon>
        <taxon>Acanthomorphata</taxon>
        <taxon>Ovalentaria</taxon>
        <taxon>Atherinomorphae</taxon>
        <taxon>Beloniformes</taxon>
        <taxon>Adrianichthyidae</taxon>
        <taxon>Oryziinae</taxon>
        <taxon>Oryzias</taxon>
    </lineage>
</organism>
<dbReference type="PANTHER" id="PTHR21838">
    <property type="entry name" value="COILED-COIL DOMAIN-CONTAINING PROTEIN 137"/>
    <property type="match status" value="1"/>
</dbReference>
<feature type="compositionally biased region" description="Basic and acidic residues" evidence="1">
    <location>
        <begin position="118"/>
        <end position="147"/>
    </location>
</feature>
<reference evidence="2" key="1">
    <citation type="submission" date="2025-08" db="UniProtKB">
        <authorList>
            <consortium name="Ensembl"/>
        </authorList>
    </citation>
    <scope>IDENTIFICATION</scope>
</reference>
<dbReference type="GeneID" id="112146424"/>
<dbReference type="GeneTree" id="ENSGT00390000004169"/>
<dbReference type="KEGG" id="oml:112146424"/>
<evidence type="ECO:0000313" key="2">
    <source>
        <dbReference type="Ensembl" id="ENSOMEP00000006950.1"/>
    </source>
</evidence>
<dbReference type="RefSeq" id="XP_024128007.1">
    <property type="nucleotide sequence ID" value="XM_024272239.2"/>
</dbReference>
<accession>A0A3B3BNA6</accession>
<evidence type="ECO:0000256" key="1">
    <source>
        <dbReference type="SAM" id="MobiDB-lite"/>
    </source>
</evidence>